<keyword evidence="1" id="KW-0238">DNA-binding</keyword>
<evidence type="ECO:0000313" key="2">
    <source>
        <dbReference type="EMBL" id="OKL36599.1"/>
    </source>
</evidence>
<dbReference type="RefSeq" id="WP_073711324.1">
    <property type="nucleotide sequence ID" value="NZ_MRWQ01000006.1"/>
</dbReference>
<sequence length="174" mass="20734">MSKSRRKTKVETKLTVEKARDIVIRIKQMEGLSTHTIANYHKLFNDFERCFAKNKHMENFTVEDARRFIEWQLTEKQQFKEARWRKEKKIGVNIRSANSYLRLKKAAFTTLINEGHLEENPFSALKNIKMQQKQVDTLSDQELTQLLNSLDKSWYADFRAYVLMHVLCHQKNPN</sequence>
<evidence type="ECO:0000256" key="1">
    <source>
        <dbReference type="ARBA" id="ARBA00023125"/>
    </source>
</evidence>
<dbReference type="AlphaFoldDB" id="A0A1Q5P2W8"/>
<organism evidence="2 3">
    <name type="scientific">Domibacillus mangrovi</name>
    <dbReference type="NCBI Taxonomy" id="1714354"/>
    <lineage>
        <taxon>Bacteria</taxon>
        <taxon>Bacillati</taxon>
        <taxon>Bacillota</taxon>
        <taxon>Bacilli</taxon>
        <taxon>Bacillales</taxon>
        <taxon>Bacillaceae</taxon>
        <taxon>Domibacillus</taxon>
    </lineage>
</organism>
<keyword evidence="3" id="KW-1185">Reference proteome</keyword>
<dbReference type="InterPro" id="IPR010998">
    <property type="entry name" value="Integrase_recombinase_N"/>
</dbReference>
<dbReference type="EMBL" id="MRWQ01000006">
    <property type="protein sequence ID" value="OKL36599.1"/>
    <property type="molecule type" value="Genomic_DNA"/>
</dbReference>
<protein>
    <submittedName>
        <fullName evidence="2">Uncharacterized protein</fullName>
    </submittedName>
</protein>
<evidence type="ECO:0000313" key="3">
    <source>
        <dbReference type="Proteomes" id="UP000186524"/>
    </source>
</evidence>
<dbReference type="GO" id="GO:0003677">
    <property type="term" value="F:DNA binding"/>
    <property type="evidence" value="ECO:0007669"/>
    <property type="project" value="UniProtKB-KW"/>
</dbReference>
<dbReference type="STRING" id="1714354.BLL40_07615"/>
<reference evidence="2 3" key="1">
    <citation type="submission" date="2016-12" db="EMBL/GenBank/DDBJ databases">
        <title>Domibacillus sp. SAOS 44 whole genome sequencing.</title>
        <authorList>
            <person name="Verma A."/>
            <person name="Krishnamurthi S."/>
        </authorList>
    </citation>
    <scope>NUCLEOTIDE SEQUENCE [LARGE SCALE GENOMIC DNA]</scope>
    <source>
        <strain evidence="2 3">SAOS 44</strain>
    </source>
</reference>
<dbReference type="Gene3D" id="1.10.150.130">
    <property type="match status" value="1"/>
</dbReference>
<gene>
    <name evidence="2" type="ORF">BLL40_07615</name>
</gene>
<dbReference type="OrthoDB" id="107900at2"/>
<name>A0A1Q5P2W8_9BACI</name>
<comment type="caution">
    <text evidence="2">The sequence shown here is derived from an EMBL/GenBank/DDBJ whole genome shotgun (WGS) entry which is preliminary data.</text>
</comment>
<proteinExistence type="predicted"/>
<dbReference type="Proteomes" id="UP000186524">
    <property type="component" value="Unassembled WGS sequence"/>
</dbReference>
<accession>A0A1Q5P2W8</accession>
<dbReference type="InterPro" id="IPR011010">
    <property type="entry name" value="DNA_brk_join_enz"/>
</dbReference>
<dbReference type="SUPFAM" id="SSF56349">
    <property type="entry name" value="DNA breaking-rejoining enzymes"/>
    <property type="match status" value="1"/>
</dbReference>